<evidence type="ECO:0000313" key="2">
    <source>
        <dbReference type="Proteomes" id="UP000739411"/>
    </source>
</evidence>
<accession>A0A935K797</accession>
<dbReference type="Pfam" id="PF04343">
    <property type="entry name" value="DUF488"/>
    <property type="match status" value="1"/>
</dbReference>
<dbReference type="PANTHER" id="PTHR39337:SF1">
    <property type="entry name" value="BLR5642 PROTEIN"/>
    <property type="match status" value="1"/>
</dbReference>
<reference evidence="1 2" key="1">
    <citation type="submission" date="2020-10" db="EMBL/GenBank/DDBJ databases">
        <title>Connecting structure to function with the recovery of over 1000 high-quality activated sludge metagenome-assembled genomes encoding full-length rRNA genes using long-read sequencing.</title>
        <authorList>
            <person name="Singleton C.M."/>
            <person name="Petriglieri F."/>
            <person name="Kristensen J.M."/>
            <person name="Kirkegaard R.H."/>
            <person name="Michaelsen T.Y."/>
            <person name="Andersen M.H."/>
            <person name="Karst S.M."/>
            <person name="Dueholm M.S."/>
            <person name="Nielsen P.H."/>
            <person name="Albertsen M."/>
        </authorList>
    </citation>
    <scope>NUCLEOTIDE SEQUENCE [LARGE SCALE GENOMIC DNA]</scope>
    <source>
        <strain evidence="1">EsbW_18-Q3-R4-48_BATAC.463</strain>
    </source>
</reference>
<proteinExistence type="predicted"/>
<evidence type="ECO:0000313" key="1">
    <source>
        <dbReference type="EMBL" id="MBK7416847.1"/>
    </source>
</evidence>
<gene>
    <name evidence="1" type="ORF">IPJ38_18830</name>
</gene>
<dbReference type="PANTHER" id="PTHR39337">
    <property type="entry name" value="BLR5642 PROTEIN"/>
    <property type="match status" value="1"/>
</dbReference>
<organism evidence="1 2">
    <name type="scientific">Candidatus Dechloromonas phosphorivorans</name>
    <dbReference type="NCBI Taxonomy" id="2899244"/>
    <lineage>
        <taxon>Bacteria</taxon>
        <taxon>Pseudomonadati</taxon>
        <taxon>Pseudomonadota</taxon>
        <taxon>Betaproteobacteria</taxon>
        <taxon>Rhodocyclales</taxon>
        <taxon>Azonexaceae</taxon>
        <taxon>Dechloromonas</taxon>
    </lineage>
</organism>
<dbReference type="AlphaFoldDB" id="A0A935K797"/>
<dbReference type="Gene3D" id="3.20.20.140">
    <property type="entry name" value="Metal-dependent hydrolases"/>
    <property type="match status" value="1"/>
</dbReference>
<name>A0A935K797_9RHOO</name>
<protein>
    <submittedName>
        <fullName evidence="1">DUF488 domain-containing protein</fullName>
    </submittedName>
</protein>
<comment type="caution">
    <text evidence="1">The sequence shown here is derived from an EMBL/GenBank/DDBJ whole genome shotgun (WGS) entry which is preliminary data.</text>
</comment>
<sequence>MLYSIGHSTHPIEIFVGLLQMHGVTALVDVRSHPYSKHFPQFSKEALKDALQKSGITYVFLGKELGARSENPACYRQGKVQYDLLAKEPLFAQGLDRLRQGMQKFQIALMCAEKDPLECHRAVLVARRMYEAGTPVQHIHADGHLEEHRAMESRMLQLHKMSETDMFRSRDEVVTDAYLVHGERIAYQDDAMLKEETSEGTKQ</sequence>
<dbReference type="Proteomes" id="UP000739411">
    <property type="component" value="Unassembled WGS sequence"/>
</dbReference>
<dbReference type="InterPro" id="IPR007438">
    <property type="entry name" value="DUF488"/>
</dbReference>
<dbReference type="EMBL" id="JADJMS010000046">
    <property type="protein sequence ID" value="MBK7416847.1"/>
    <property type="molecule type" value="Genomic_DNA"/>
</dbReference>